<proteinExistence type="predicted"/>
<reference evidence="2 3" key="1">
    <citation type="submission" date="2019-01" db="EMBL/GenBank/DDBJ databases">
        <title>Genome sequencing of strain DFW100M-13.</title>
        <authorList>
            <person name="Heo J."/>
            <person name="Kim S.-J."/>
            <person name="Kim J.-S."/>
            <person name="Hong S.-B."/>
            <person name="Kwon S.-W."/>
        </authorList>
    </citation>
    <scope>NUCLEOTIDE SEQUENCE [LARGE SCALE GENOMIC DNA]</scope>
    <source>
        <strain evidence="2 3">DFW100M-13</strain>
    </source>
</reference>
<organism evidence="2 3">
    <name type="scientific">Microbacterium protaetiae</name>
    <dbReference type="NCBI Taxonomy" id="2509458"/>
    <lineage>
        <taxon>Bacteria</taxon>
        <taxon>Bacillati</taxon>
        <taxon>Actinomycetota</taxon>
        <taxon>Actinomycetes</taxon>
        <taxon>Micrococcales</taxon>
        <taxon>Microbacteriaceae</taxon>
        <taxon>Microbacterium</taxon>
    </lineage>
</organism>
<dbReference type="PANTHER" id="PTHR30445">
    <property type="entry name" value="K(+)_H(+) ANTIPORTER SUBUNIT KHTT"/>
    <property type="match status" value="1"/>
</dbReference>
<dbReference type="PIRSF" id="PIRSF005028">
    <property type="entry name" value="KhtT"/>
    <property type="match status" value="1"/>
</dbReference>
<evidence type="ECO:0000259" key="1">
    <source>
        <dbReference type="PROSITE" id="PS51202"/>
    </source>
</evidence>
<dbReference type="GO" id="GO:0006813">
    <property type="term" value="P:potassium ion transport"/>
    <property type="evidence" value="ECO:0007669"/>
    <property type="project" value="InterPro"/>
</dbReference>
<dbReference type="KEGG" id="mprt:ET475_00355"/>
<sequence>MTVHIEKVDLPGIGVRHDLVTESGRRLAVVRYRDGDRELGLYDADDPDNCRESLHISDEEAEALADLFSASLAVSRLTKLTEETDGLYTEKITLPPDSPFVDRTLGDTKTRTRTHVSIVAIIRDRHVIPSPTPGEILREGDVIVTVGTRAGLDAAARLFSNGPE</sequence>
<name>A0A4P6E9L6_9MICO</name>
<evidence type="ECO:0000313" key="2">
    <source>
        <dbReference type="EMBL" id="QAY58604.1"/>
    </source>
</evidence>
<dbReference type="SUPFAM" id="SSF116726">
    <property type="entry name" value="TrkA C-terminal domain-like"/>
    <property type="match status" value="1"/>
</dbReference>
<dbReference type="PANTHER" id="PTHR30445:SF8">
    <property type="entry name" value="K(+)_H(+) ANTIPORTER SUBUNIT KHTT"/>
    <property type="match status" value="1"/>
</dbReference>
<accession>A0A4P6E9L6</accession>
<dbReference type="Pfam" id="PF02080">
    <property type="entry name" value="TrkA_C"/>
    <property type="match status" value="1"/>
</dbReference>
<evidence type="ECO:0000313" key="3">
    <source>
        <dbReference type="Proteomes" id="UP000293995"/>
    </source>
</evidence>
<dbReference type="PROSITE" id="PS51202">
    <property type="entry name" value="RCK_C"/>
    <property type="match status" value="1"/>
</dbReference>
<dbReference type="Pfam" id="PF25991">
    <property type="entry name" value="KhtT_N"/>
    <property type="match status" value="1"/>
</dbReference>
<dbReference type="Proteomes" id="UP000293995">
    <property type="component" value="Chromosome"/>
</dbReference>
<keyword evidence="3" id="KW-1185">Reference proteome</keyword>
<dbReference type="RefSeq" id="WP_129384960.1">
    <property type="nucleotide sequence ID" value="NZ_CP035494.1"/>
</dbReference>
<dbReference type="GO" id="GO:0008324">
    <property type="term" value="F:monoatomic cation transmembrane transporter activity"/>
    <property type="evidence" value="ECO:0007669"/>
    <property type="project" value="InterPro"/>
</dbReference>
<dbReference type="OrthoDB" id="5242677at2"/>
<dbReference type="InterPro" id="IPR050144">
    <property type="entry name" value="AAE_transporter"/>
</dbReference>
<protein>
    <submittedName>
        <fullName evidence="2">Potassium transporter TrkA</fullName>
    </submittedName>
</protein>
<dbReference type="InterPro" id="IPR026278">
    <property type="entry name" value="KhtT"/>
</dbReference>
<gene>
    <name evidence="2" type="ORF">ET475_00355</name>
</gene>
<dbReference type="InterPro" id="IPR036721">
    <property type="entry name" value="RCK_C_sf"/>
</dbReference>
<dbReference type="Gene3D" id="3.30.70.1450">
    <property type="entry name" value="Regulator of K+ conductance, C-terminal domain"/>
    <property type="match status" value="1"/>
</dbReference>
<dbReference type="AlphaFoldDB" id="A0A4P6E9L6"/>
<feature type="domain" description="RCK C-terminal" evidence="1">
    <location>
        <begin position="77"/>
        <end position="161"/>
    </location>
</feature>
<dbReference type="EMBL" id="CP035494">
    <property type="protein sequence ID" value="QAY58604.1"/>
    <property type="molecule type" value="Genomic_DNA"/>
</dbReference>
<dbReference type="InterPro" id="IPR006037">
    <property type="entry name" value="RCK_C"/>
</dbReference>
<dbReference type="InterPro" id="IPR058776">
    <property type="entry name" value="KhtT-like_N"/>
</dbReference>